<name>A0A8J3E3W6_9PROT</name>
<dbReference type="Proteomes" id="UP000646365">
    <property type="component" value="Unassembled WGS sequence"/>
</dbReference>
<evidence type="ECO:0000256" key="2">
    <source>
        <dbReference type="ARBA" id="ARBA00023125"/>
    </source>
</evidence>
<dbReference type="Gene3D" id="1.10.357.10">
    <property type="entry name" value="Tetracycline Repressor, domain 2"/>
    <property type="match status" value="1"/>
</dbReference>
<sequence>MSRRPKSATLPSSDGFARSDNRRTLLLDEAARLFGARGYDSTSMRDIATAVGMLPGSLYYHFPSKEDLLVAVYTIGIDQMQEAVLAAVARESDPWKRLEAAAAAHLSTLLDTSGYAAAVVADWPSPAGSVRDQLVRQRDRYEETFRELVADLPLGPHQDRQFLRLALLGALNWSLAWYKSNGDSPETIARRLVAQFRAD</sequence>
<gene>
    <name evidence="6" type="ORF">GCM10011611_26540</name>
</gene>
<dbReference type="InterPro" id="IPR009057">
    <property type="entry name" value="Homeodomain-like_sf"/>
</dbReference>
<dbReference type="InterPro" id="IPR050109">
    <property type="entry name" value="HTH-type_TetR-like_transc_reg"/>
</dbReference>
<dbReference type="PRINTS" id="PR00455">
    <property type="entry name" value="HTHTETR"/>
</dbReference>
<keyword evidence="2 4" id="KW-0238">DNA-binding</keyword>
<comment type="caution">
    <text evidence="6">The sequence shown here is derived from an EMBL/GenBank/DDBJ whole genome shotgun (WGS) entry which is preliminary data.</text>
</comment>
<dbReference type="InterPro" id="IPR036271">
    <property type="entry name" value="Tet_transcr_reg_TetR-rel_C_sf"/>
</dbReference>
<evidence type="ECO:0000256" key="3">
    <source>
        <dbReference type="ARBA" id="ARBA00023163"/>
    </source>
</evidence>
<protein>
    <submittedName>
        <fullName evidence="6">TetR family transcriptional regulator</fullName>
    </submittedName>
</protein>
<dbReference type="GO" id="GO:0003700">
    <property type="term" value="F:DNA-binding transcription factor activity"/>
    <property type="evidence" value="ECO:0007669"/>
    <property type="project" value="TreeGrafter"/>
</dbReference>
<dbReference type="SUPFAM" id="SSF46689">
    <property type="entry name" value="Homeodomain-like"/>
    <property type="match status" value="1"/>
</dbReference>
<dbReference type="InterPro" id="IPR041490">
    <property type="entry name" value="KstR2_TetR_C"/>
</dbReference>
<dbReference type="Pfam" id="PF00440">
    <property type="entry name" value="TetR_N"/>
    <property type="match status" value="1"/>
</dbReference>
<evidence type="ECO:0000256" key="4">
    <source>
        <dbReference type="PROSITE-ProRule" id="PRU00335"/>
    </source>
</evidence>
<evidence type="ECO:0000313" key="6">
    <source>
        <dbReference type="EMBL" id="GGF19318.1"/>
    </source>
</evidence>
<dbReference type="InterPro" id="IPR001647">
    <property type="entry name" value="HTH_TetR"/>
</dbReference>
<reference evidence="6" key="1">
    <citation type="journal article" date="2014" name="Int. J. Syst. Evol. Microbiol.">
        <title>Complete genome sequence of Corynebacterium casei LMG S-19264T (=DSM 44701T), isolated from a smear-ripened cheese.</title>
        <authorList>
            <consortium name="US DOE Joint Genome Institute (JGI-PGF)"/>
            <person name="Walter F."/>
            <person name="Albersmeier A."/>
            <person name="Kalinowski J."/>
            <person name="Ruckert C."/>
        </authorList>
    </citation>
    <scope>NUCLEOTIDE SEQUENCE</scope>
    <source>
        <strain evidence="6">CGMCC 1.15725</strain>
    </source>
</reference>
<proteinExistence type="predicted"/>
<feature type="domain" description="HTH tetR-type" evidence="5">
    <location>
        <begin position="20"/>
        <end position="80"/>
    </location>
</feature>
<keyword evidence="7" id="KW-1185">Reference proteome</keyword>
<dbReference type="PROSITE" id="PS50977">
    <property type="entry name" value="HTH_TETR_2"/>
    <property type="match status" value="1"/>
</dbReference>
<organism evidence="6 7">
    <name type="scientific">Aliidongia dinghuensis</name>
    <dbReference type="NCBI Taxonomy" id="1867774"/>
    <lineage>
        <taxon>Bacteria</taxon>
        <taxon>Pseudomonadati</taxon>
        <taxon>Pseudomonadota</taxon>
        <taxon>Alphaproteobacteria</taxon>
        <taxon>Rhodospirillales</taxon>
        <taxon>Dongiaceae</taxon>
        <taxon>Aliidongia</taxon>
    </lineage>
</organism>
<dbReference type="PANTHER" id="PTHR30055">
    <property type="entry name" value="HTH-TYPE TRANSCRIPTIONAL REGULATOR RUTR"/>
    <property type="match status" value="1"/>
</dbReference>
<evidence type="ECO:0000256" key="1">
    <source>
        <dbReference type="ARBA" id="ARBA00023015"/>
    </source>
</evidence>
<dbReference type="AlphaFoldDB" id="A0A8J3E3W6"/>
<keyword evidence="3" id="KW-0804">Transcription</keyword>
<evidence type="ECO:0000313" key="7">
    <source>
        <dbReference type="Proteomes" id="UP000646365"/>
    </source>
</evidence>
<dbReference type="PANTHER" id="PTHR30055:SF234">
    <property type="entry name" value="HTH-TYPE TRANSCRIPTIONAL REGULATOR BETI"/>
    <property type="match status" value="1"/>
</dbReference>
<dbReference type="RefSeq" id="WP_189046423.1">
    <property type="nucleotide sequence ID" value="NZ_BMJQ01000006.1"/>
</dbReference>
<reference evidence="6" key="2">
    <citation type="submission" date="2020-09" db="EMBL/GenBank/DDBJ databases">
        <authorList>
            <person name="Sun Q."/>
            <person name="Zhou Y."/>
        </authorList>
    </citation>
    <scope>NUCLEOTIDE SEQUENCE</scope>
    <source>
        <strain evidence="6">CGMCC 1.15725</strain>
    </source>
</reference>
<evidence type="ECO:0000259" key="5">
    <source>
        <dbReference type="PROSITE" id="PS50977"/>
    </source>
</evidence>
<feature type="DNA-binding region" description="H-T-H motif" evidence="4">
    <location>
        <begin position="43"/>
        <end position="62"/>
    </location>
</feature>
<accession>A0A8J3E3W6</accession>
<dbReference type="EMBL" id="BMJQ01000006">
    <property type="protein sequence ID" value="GGF19318.1"/>
    <property type="molecule type" value="Genomic_DNA"/>
</dbReference>
<keyword evidence="1" id="KW-0805">Transcription regulation</keyword>
<dbReference type="Pfam" id="PF17932">
    <property type="entry name" value="TetR_C_24"/>
    <property type="match status" value="1"/>
</dbReference>
<dbReference type="GO" id="GO:0000976">
    <property type="term" value="F:transcription cis-regulatory region binding"/>
    <property type="evidence" value="ECO:0007669"/>
    <property type="project" value="TreeGrafter"/>
</dbReference>
<dbReference type="SUPFAM" id="SSF48498">
    <property type="entry name" value="Tetracyclin repressor-like, C-terminal domain"/>
    <property type="match status" value="1"/>
</dbReference>
<dbReference type="Gene3D" id="1.10.10.60">
    <property type="entry name" value="Homeodomain-like"/>
    <property type="match status" value="1"/>
</dbReference>